<dbReference type="Gene3D" id="3.40.50.720">
    <property type="entry name" value="NAD(P)-binding Rossmann-like Domain"/>
    <property type="match status" value="1"/>
</dbReference>
<dbReference type="Gene3D" id="3.30.360.10">
    <property type="entry name" value="Dihydrodipicolinate Reductase, domain 2"/>
    <property type="match status" value="1"/>
</dbReference>
<evidence type="ECO:0000313" key="3">
    <source>
        <dbReference type="EMBL" id="TQE95887.1"/>
    </source>
</evidence>
<dbReference type="InterPro" id="IPR000683">
    <property type="entry name" value="Gfo/Idh/MocA-like_OxRdtase_N"/>
</dbReference>
<evidence type="ECO:0000259" key="1">
    <source>
        <dbReference type="Pfam" id="PF01408"/>
    </source>
</evidence>
<dbReference type="Pfam" id="PF01408">
    <property type="entry name" value="GFO_IDH_MocA"/>
    <property type="match status" value="1"/>
</dbReference>
<feature type="domain" description="Gfo/Idh/MocA-like oxidoreductase N-terminal" evidence="1">
    <location>
        <begin position="9"/>
        <end position="126"/>
    </location>
</feature>
<dbReference type="SUPFAM" id="SSF51735">
    <property type="entry name" value="NAD(P)-binding Rossmann-fold domains"/>
    <property type="match status" value="1"/>
</dbReference>
<gene>
    <name evidence="3" type="ORF">FKZ61_10660</name>
</gene>
<dbReference type="PANTHER" id="PTHR43249:SF1">
    <property type="entry name" value="D-GLUCOSIDE 3-DEHYDROGENASE"/>
    <property type="match status" value="1"/>
</dbReference>
<dbReference type="PANTHER" id="PTHR43249">
    <property type="entry name" value="UDP-N-ACETYL-2-AMINO-2-DEOXY-D-GLUCURONATE OXIDASE"/>
    <property type="match status" value="1"/>
</dbReference>
<keyword evidence="4" id="KW-1185">Reference proteome</keyword>
<dbReference type="GO" id="GO:0000166">
    <property type="term" value="F:nucleotide binding"/>
    <property type="evidence" value="ECO:0007669"/>
    <property type="project" value="InterPro"/>
</dbReference>
<dbReference type="OrthoDB" id="9815825at2"/>
<protein>
    <submittedName>
        <fullName evidence="3">Gfo/Idh/MocA family oxidoreductase</fullName>
    </submittedName>
</protein>
<name>A0A540VGL1_9CHLR</name>
<dbReference type="InterPro" id="IPR052515">
    <property type="entry name" value="Gfo/Idh/MocA_Oxidoreductase"/>
</dbReference>
<feature type="domain" description="GFO/IDH/MocA-like oxidoreductase" evidence="2">
    <location>
        <begin position="134"/>
        <end position="255"/>
    </location>
</feature>
<dbReference type="Proteomes" id="UP000317371">
    <property type="component" value="Unassembled WGS sequence"/>
</dbReference>
<evidence type="ECO:0000313" key="4">
    <source>
        <dbReference type="Proteomes" id="UP000317371"/>
    </source>
</evidence>
<evidence type="ECO:0000259" key="2">
    <source>
        <dbReference type="Pfam" id="PF22725"/>
    </source>
</evidence>
<sequence>MTGEQPKLRHAIVGVGAGILSAHRPALALETVEVVGACDVNAEVGRARAEELGCPFFPDHQTLLAETRPDITVILTPHPFHAAIAIDALEAGSHVLVEKPMAVHVAEADAMIQAAEANGRLLAVNFQQRHRPEIRAAHQLIQSGQLGELQRVELVEPWMRPAAYYRSAGWRGTWRGEGGGVLLNQAPHGLDLLCHLAGMPRRVFSWNRTLRHAIETEDTVLAMIEYDNGALGTIYFSTAEAGPRRMEIVGTGGRLFIAQDGSLTYQRFETDLREHIANHPSMFGAPRLEDVPVTLPEGRGDHVAVYRDLHRAILEGTPVCADGVQGRMSLELANAMIYSSHHNQTVELPLDREGYTALLESLKSQSLQKEAAR</sequence>
<dbReference type="InterPro" id="IPR036291">
    <property type="entry name" value="NAD(P)-bd_dom_sf"/>
</dbReference>
<organism evidence="3 4">
    <name type="scientific">Litorilinea aerophila</name>
    <dbReference type="NCBI Taxonomy" id="1204385"/>
    <lineage>
        <taxon>Bacteria</taxon>
        <taxon>Bacillati</taxon>
        <taxon>Chloroflexota</taxon>
        <taxon>Caldilineae</taxon>
        <taxon>Caldilineales</taxon>
        <taxon>Caldilineaceae</taxon>
        <taxon>Litorilinea</taxon>
    </lineage>
</organism>
<dbReference type="RefSeq" id="WP_141610110.1">
    <property type="nucleotide sequence ID" value="NZ_VIGC02000011.1"/>
</dbReference>
<dbReference type="EMBL" id="VIGC01000011">
    <property type="protein sequence ID" value="TQE95887.1"/>
    <property type="molecule type" value="Genomic_DNA"/>
</dbReference>
<dbReference type="InterPro" id="IPR055170">
    <property type="entry name" value="GFO_IDH_MocA-like_dom"/>
</dbReference>
<accession>A0A540VGL1</accession>
<proteinExistence type="predicted"/>
<reference evidence="3 4" key="1">
    <citation type="submission" date="2019-06" db="EMBL/GenBank/DDBJ databases">
        <title>Genome sequence of Litorilinea aerophila BAA-2444.</title>
        <authorList>
            <person name="Maclea K.S."/>
            <person name="Maurais E.G."/>
            <person name="Iannazzi L.C."/>
        </authorList>
    </citation>
    <scope>NUCLEOTIDE SEQUENCE [LARGE SCALE GENOMIC DNA]</scope>
    <source>
        <strain evidence="3 4">ATCC BAA-2444</strain>
    </source>
</reference>
<comment type="caution">
    <text evidence="3">The sequence shown here is derived from an EMBL/GenBank/DDBJ whole genome shotgun (WGS) entry which is preliminary data.</text>
</comment>
<dbReference type="SUPFAM" id="SSF55347">
    <property type="entry name" value="Glyceraldehyde-3-phosphate dehydrogenase-like, C-terminal domain"/>
    <property type="match status" value="1"/>
</dbReference>
<dbReference type="InParanoid" id="A0A540VGL1"/>
<dbReference type="AlphaFoldDB" id="A0A540VGL1"/>
<dbReference type="Pfam" id="PF22725">
    <property type="entry name" value="GFO_IDH_MocA_C3"/>
    <property type="match status" value="1"/>
</dbReference>